<dbReference type="InterPro" id="IPR001387">
    <property type="entry name" value="Cro/C1-type_HTH"/>
</dbReference>
<dbReference type="Gene3D" id="1.25.40.10">
    <property type="entry name" value="Tetratricopeptide repeat domain"/>
    <property type="match status" value="1"/>
</dbReference>
<dbReference type="Proteomes" id="UP000678228">
    <property type="component" value="Unassembled WGS sequence"/>
</dbReference>
<dbReference type="SMART" id="SM00530">
    <property type="entry name" value="HTH_XRE"/>
    <property type="match status" value="1"/>
</dbReference>
<evidence type="ECO:0000313" key="2">
    <source>
        <dbReference type="EMBL" id="MBP3950163.1"/>
    </source>
</evidence>
<dbReference type="PANTHER" id="PTHR37038">
    <property type="entry name" value="TRANSCRIPTIONAL REGULATOR-RELATED"/>
    <property type="match status" value="1"/>
</dbReference>
<proteinExistence type="predicted"/>
<evidence type="ECO:0000259" key="1">
    <source>
        <dbReference type="PROSITE" id="PS50943"/>
    </source>
</evidence>
<dbReference type="RefSeq" id="WP_210595773.1">
    <property type="nucleotide sequence ID" value="NZ_JAGKSQ010000001.1"/>
</dbReference>
<dbReference type="SUPFAM" id="SSF47413">
    <property type="entry name" value="lambda repressor-like DNA-binding domains"/>
    <property type="match status" value="1"/>
</dbReference>
<dbReference type="InterPro" id="IPR011990">
    <property type="entry name" value="TPR-like_helical_dom_sf"/>
</dbReference>
<dbReference type="CDD" id="cd00093">
    <property type="entry name" value="HTH_XRE"/>
    <property type="match status" value="1"/>
</dbReference>
<dbReference type="InterPro" id="IPR010982">
    <property type="entry name" value="Lambda_DNA-bd_dom_sf"/>
</dbReference>
<accession>A0A940WTY1</accession>
<evidence type="ECO:0000313" key="3">
    <source>
        <dbReference type="Proteomes" id="UP000678228"/>
    </source>
</evidence>
<dbReference type="SUPFAM" id="SSF48452">
    <property type="entry name" value="TPR-like"/>
    <property type="match status" value="1"/>
</dbReference>
<dbReference type="Pfam" id="PF01381">
    <property type="entry name" value="HTH_3"/>
    <property type="match status" value="1"/>
</dbReference>
<dbReference type="AlphaFoldDB" id="A0A940WTY1"/>
<dbReference type="GO" id="GO:0003677">
    <property type="term" value="F:DNA binding"/>
    <property type="evidence" value="ECO:0007669"/>
    <property type="project" value="InterPro"/>
</dbReference>
<dbReference type="InterPro" id="IPR053163">
    <property type="entry name" value="HTH-type_regulator_Rgg"/>
</dbReference>
<feature type="domain" description="HTH cro/C1-type" evidence="1">
    <location>
        <begin position="9"/>
        <end position="63"/>
    </location>
</feature>
<reference evidence="2" key="1">
    <citation type="submission" date="2021-03" db="EMBL/GenBank/DDBJ databases">
        <title>Bacillus suaedae sp. nov., isolated from Suaeda aralocaspica.</title>
        <authorList>
            <person name="Lei R.F.R."/>
        </authorList>
    </citation>
    <scope>NUCLEOTIDE SEQUENCE</scope>
    <source>
        <strain evidence="2">YZJH907-2</strain>
    </source>
</reference>
<comment type="caution">
    <text evidence="2">The sequence shown here is derived from an EMBL/GenBank/DDBJ whole genome shotgun (WGS) entry which is preliminary data.</text>
</comment>
<dbReference type="PANTHER" id="PTHR37038:SF14">
    <property type="entry name" value="TRANSCRIPTIONAL ACTIVATOR"/>
    <property type="match status" value="1"/>
</dbReference>
<dbReference type="EMBL" id="JAGKSQ010000001">
    <property type="protein sequence ID" value="MBP3950163.1"/>
    <property type="molecule type" value="Genomic_DNA"/>
</dbReference>
<gene>
    <name evidence="2" type="ORF">J7W16_03390</name>
</gene>
<sequence>MNYNIGNKIKDLRKYLHITQAELAQNICSQAMISKIEKHEEIYPSAELLYQISQRLGVTIDYFFQETELLNINYVNDVCDQLNSLIQLRKFEEAYRVVKLEQKNPHFQEPHLRRYLLWREAICVCYLEGEVEKALELIDQALALSKTTKKNYSIEELDILTSKAIFLGILNKWSAADQLYEHILSHAQKSVYQKGKGTLANIYYNYSRTSLFLGNYNKALKFANSGIALCKEEKTIFLLGHLYYQKAETLSKIEGKVTSDILNIYKDAVWVFKQIGDDKSCEYVLSKIDSLTVNNPTTSQ</sequence>
<name>A0A940WTY1_9BACI</name>
<protein>
    <submittedName>
        <fullName evidence="2">Helix-turn-helix domain-containing protein</fullName>
    </submittedName>
</protein>
<organism evidence="2 3">
    <name type="scientific">Halalkalibacter suaedae</name>
    <dbReference type="NCBI Taxonomy" id="2822140"/>
    <lineage>
        <taxon>Bacteria</taxon>
        <taxon>Bacillati</taxon>
        <taxon>Bacillota</taxon>
        <taxon>Bacilli</taxon>
        <taxon>Bacillales</taxon>
        <taxon>Bacillaceae</taxon>
        <taxon>Halalkalibacter</taxon>
    </lineage>
</organism>
<keyword evidence="3" id="KW-1185">Reference proteome</keyword>
<dbReference type="Pfam" id="PF18768">
    <property type="entry name" value="RNPP_C"/>
    <property type="match status" value="1"/>
</dbReference>
<dbReference type="PROSITE" id="PS50943">
    <property type="entry name" value="HTH_CROC1"/>
    <property type="match status" value="1"/>
</dbReference>
<dbReference type="InterPro" id="IPR041315">
    <property type="entry name" value="PlcR_TPR"/>
</dbReference>